<dbReference type="InterPro" id="IPR009071">
    <property type="entry name" value="HMG_box_dom"/>
</dbReference>
<keyword evidence="6" id="KW-1185">Reference proteome</keyword>
<dbReference type="InterPro" id="IPR036910">
    <property type="entry name" value="HMG_box_dom_sf"/>
</dbReference>
<protein>
    <recommendedName>
        <fullName evidence="4">HMG box domain-containing protein</fullName>
    </recommendedName>
</protein>
<dbReference type="AlphaFoldDB" id="A0A0L0BUQ4"/>
<proteinExistence type="predicted"/>
<name>A0A0L0BUQ4_LUCCU</name>
<dbReference type="PANTHER" id="PTHR48112:SF22">
    <property type="entry name" value="MITOCHONDRIAL TRANSCRIPTION FACTOR A, ISOFORM B"/>
    <property type="match status" value="1"/>
</dbReference>
<dbReference type="SMART" id="SM00398">
    <property type="entry name" value="HMG"/>
    <property type="match status" value="2"/>
</dbReference>
<dbReference type="Gene3D" id="1.10.30.10">
    <property type="entry name" value="High mobility group box domain"/>
    <property type="match status" value="2"/>
</dbReference>
<evidence type="ECO:0000313" key="5">
    <source>
        <dbReference type="EMBL" id="KNC23800.1"/>
    </source>
</evidence>
<feature type="DNA-binding region" description="HMG box" evidence="2">
    <location>
        <begin position="200"/>
        <end position="267"/>
    </location>
</feature>
<evidence type="ECO:0000256" key="1">
    <source>
        <dbReference type="ARBA" id="ARBA00023125"/>
    </source>
</evidence>
<reference evidence="5 6" key="1">
    <citation type="journal article" date="2015" name="Nat. Commun.">
        <title>Lucilia cuprina genome unlocks parasitic fly biology to underpin future interventions.</title>
        <authorList>
            <person name="Anstead C.A."/>
            <person name="Korhonen P.K."/>
            <person name="Young N.D."/>
            <person name="Hall R.S."/>
            <person name="Jex A.R."/>
            <person name="Murali S.C."/>
            <person name="Hughes D.S."/>
            <person name="Lee S.F."/>
            <person name="Perry T."/>
            <person name="Stroehlein A.J."/>
            <person name="Ansell B.R."/>
            <person name="Breugelmans B."/>
            <person name="Hofmann A."/>
            <person name="Qu J."/>
            <person name="Dugan S."/>
            <person name="Lee S.L."/>
            <person name="Chao H."/>
            <person name="Dinh H."/>
            <person name="Han Y."/>
            <person name="Doddapaneni H.V."/>
            <person name="Worley K.C."/>
            <person name="Muzny D.M."/>
            <person name="Ioannidis P."/>
            <person name="Waterhouse R.M."/>
            <person name="Zdobnov E.M."/>
            <person name="James P.J."/>
            <person name="Bagnall N.H."/>
            <person name="Kotze A.C."/>
            <person name="Gibbs R.A."/>
            <person name="Richards S."/>
            <person name="Batterham P."/>
            <person name="Gasser R.B."/>
        </authorList>
    </citation>
    <scope>NUCLEOTIDE SEQUENCE [LARGE SCALE GENOMIC DNA]</scope>
    <source>
        <strain evidence="5 6">LS</strain>
        <tissue evidence="5">Full body</tissue>
    </source>
</reference>
<keyword evidence="3" id="KW-0175">Coiled coil</keyword>
<evidence type="ECO:0000259" key="4">
    <source>
        <dbReference type="PROSITE" id="PS50118"/>
    </source>
</evidence>
<dbReference type="PANTHER" id="PTHR48112">
    <property type="entry name" value="HIGH MOBILITY GROUP PROTEIN DSP1"/>
    <property type="match status" value="1"/>
</dbReference>
<dbReference type="STRING" id="7375.A0A0L0BUQ4"/>
<dbReference type="PROSITE" id="PS50118">
    <property type="entry name" value="HMG_BOX_2"/>
    <property type="match status" value="2"/>
</dbReference>
<keyword evidence="1 2" id="KW-0238">DNA-binding</keyword>
<feature type="domain" description="HMG box" evidence="4">
    <location>
        <begin position="200"/>
        <end position="267"/>
    </location>
</feature>
<gene>
    <name evidence="5" type="ORF">FF38_01297</name>
</gene>
<feature type="DNA-binding region" description="HMG box" evidence="2">
    <location>
        <begin position="95"/>
        <end position="163"/>
    </location>
</feature>
<accession>A0A0L0BUQ4</accession>
<comment type="caution">
    <text evidence="5">The sequence shown here is derived from an EMBL/GenBank/DDBJ whole genome shotgun (WGS) entry which is preliminary data.</text>
</comment>
<dbReference type="OMA" id="YMQLAED"/>
<dbReference type="GO" id="GO:0005634">
    <property type="term" value="C:nucleus"/>
    <property type="evidence" value="ECO:0007669"/>
    <property type="project" value="UniProtKB-UniRule"/>
</dbReference>
<feature type="coiled-coil region" evidence="3">
    <location>
        <begin position="141"/>
        <end position="187"/>
    </location>
</feature>
<dbReference type="GO" id="GO:0003677">
    <property type="term" value="F:DNA binding"/>
    <property type="evidence" value="ECO:0007669"/>
    <property type="project" value="UniProtKB-UniRule"/>
</dbReference>
<dbReference type="InterPro" id="IPR050342">
    <property type="entry name" value="HMGB"/>
</dbReference>
<dbReference type="GO" id="GO:0006357">
    <property type="term" value="P:regulation of transcription by RNA polymerase II"/>
    <property type="evidence" value="ECO:0007669"/>
    <property type="project" value="TreeGrafter"/>
</dbReference>
<dbReference type="OrthoDB" id="5550281at2759"/>
<dbReference type="Proteomes" id="UP000037069">
    <property type="component" value="Unassembled WGS sequence"/>
</dbReference>
<sequence>MLLTVSLLNKGSFLGSLINKCRQVVRIKPVNKLETNIKPNISTSLTSTTSTFPTTTALTGDQPSDRPAAVANLSLSSPSHVAKTLEEKAGLPPKPKKPLTPYFRFMKEQRPKIQAANPNLSIVDIVRKVSKEWVTADSSLKQRLQEEYKKEQQKYVEARTKYDAKITDEQRSQLKELKQELIDAKERRMMRKRIKELGRPKKPASAFLRFIAKERMLTPQTTNQTFREWHQKATAKWGTLTDEQKHVYIMESRKELEKYKVEISLWEEKMIRLGHIDVIRHGNLIDPPEPKPKKH</sequence>
<dbReference type="EMBL" id="JRES01001300">
    <property type="protein sequence ID" value="KNC23800.1"/>
    <property type="molecule type" value="Genomic_DNA"/>
</dbReference>
<dbReference type="Pfam" id="PF00505">
    <property type="entry name" value="HMG_box"/>
    <property type="match status" value="1"/>
</dbReference>
<evidence type="ECO:0000256" key="2">
    <source>
        <dbReference type="PROSITE-ProRule" id="PRU00267"/>
    </source>
</evidence>
<keyword evidence="2" id="KW-0539">Nucleus</keyword>
<evidence type="ECO:0000313" key="6">
    <source>
        <dbReference type="Proteomes" id="UP000037069"/>
    </source>
</evidence>
<evidence type="ECO:0000256" key="3">
    <source>
        <dbReference type="SAM" id="Coils"/>
    </source>
</evidence>
<dbReference type="SUPFAM" id="SSF47095">
    <property type="entry name" value="HMG-box"/>
    <property type="match status" value="2"/>
</dbReference>
<feature type="domain" description="HMG box" evidence="4">
    <location>
        <begin position="95"/>
        <end position="163"/>
    </location>
</feature>
<organism evidence="5 6">
    <name type="scientific">Lucilia cuprina</name>
    <name type="common">Green bottle fly</name>
    <name type="synonym">Australian sheep blowfly</name>
    <dbReference type="NCBI Taxonomy" id="7375"/>
    <lineage>
        <taxon>Eukaryota</taxon>
        <taxon>Metazoa</taxon>
        <taxon>Ecdysozoa</taxon>
        <taxon>Arthropoda</taxon>
        <taxon>Hexapoda</taxon>
        <taxon>Insecta</taxon>
        <taxon>Pterygota</taxon>
        <taxon>Neoptera</taxon>
        <taxon>Endopterygota</taxon>
        <taxon>Diptera</taxon>
        <taxon>Brachycera</taxon>
        <taxon>Muscomorpha</taxon>
        <taxon>Oestroidea</taxon>
        <taxon>Calliphoridae</taxon>
        <taxon>Luciliinae</taxon>
        <taxon>Lucilia</taxon>
    </lineage>
</organism>